<gene>
    <name evidence="2" type="ORF">BP5796_07174</name>
</gene>
<dbReference type="Proteomes" id="UP000256328">
    <property type="component" value="Unassembled WGS sequence"/>
</dbReference>
<feature type="compositionally biased region" description="Acidic residues" evidence="1">
    <location>
        <begin position="125"/>
        <end position="140"/>
    </location>
</feature>
<feature type="compositionally biased region" description="Low complexity" evidence="1">
    <location>
        <begin position="74"/>
        <end position="104"/>
    </location>
</feature>
<reference evidence="2 3" key="1">
    <citation type="journal article" date="2018" name="IMA Fungus">
        <title>IMA Genome-F 9: Draft genome sequence of Annulohypoxylon stygium, Aspergillus mulundensis, Berkeleyomyces basicola (syn. Thielaviopsis basicola), Ceratocystis smalleyi, two Cercospora beticola strains, Coleophoma cylindrospora, Fusarium fracticaudum, Phialophora cf. hyalina, and Morchella septimelata.</title>
        <authorList>
            <person name="Wingfield B.D."/>
            <person name="Bills G.F."/>
            <person name="Dong Y."/>
            <person name="Huang W."/>
            <person name="Nel W.J."/>
            <person name="Swalarsk-Parry B.S."/>
            <person name="Vaghefi N."/>
            <person name="Wilken P.M."/>
            <person name="An Z."/>
            <person name="de Beer Z.W."/>
            <person name="De Vos L."/>
            <person name="Chen L."/>
            <person name="Duong T.A."/>
            <person name="Gao Y."/>
            <person name="Hammerbacher A."/>
            <person name="Kikkert J.R."/>
            <person name="Li Y."/>
            <person name="Li H."/>
            <person name="Li K."/>
            <person name="Li Q."/>
            <person name="Liu X."/>
            <person name="Ma X."/>
            <person name="Naidoo K."/>
            <person name="Pethybridge S.J."/>
            <person name="Sun J."/>
            <person name="Steenkamp E.T."/>
            <person name="van der Nest M.A."/>
            <person name="van Wyk S."/>
            <person name="Wingfield M.J."/>
            <person name="Xiong C."/>
            <person name="Yue Q."/>
            <person name="Zhang X."/>
        </authorList>
    </citation>
    <scope>NUCLEOTIDE SEQUENCE [LARGE SCALE GENOMIC DNA]</scope>
    <source>
        <strain evidence="2 3">BP5796</strain>
    </source>
</reference>
<keyword evidence="3" id="KW-1185">Reference proteome</keyword>
<feature type="compositionally biased region" description="Basic and acidic residues" evidence="1">
    <location>
        <begin position="141"/>
        <end position="161"/>
    </location>
</feature>
<comment type="caution">
    <text evidence="2">The sequence shown here is derived from an EMBL/GenBank/DDBJ whole genome shotgun (WGS) entry which is preliminary data.</text>
</comment>
<feature type="compositionally biased region" description="Polar residues" evidence="1">
    <location>
        <begin position="1"/>
        <end position="10"/>
    </location>
</feature>
<dbReference type="EMBL" id="PDLN01000010">
    <property type="protein sequence ID" value="RDW73732.1"/>
    <property type="molecule type" value="Genomic_DNA"/>
</dbReference>
<accession>A0A3D8RI59</accession>
<name>A0A3D8RI59_9HELO</name>
<feature type="region of interest" description="Disordered" evidence="1">
    <location>
        <begin position="61"/>
        <end position="161"/>
    </location>
</feature>
<dbReference type="AlphaFoldDB" id="A0A3D8RI59"/>
<feature type="compositionally biased region" description="Basic and acidic residues" evidence="1">
    <location>
        <begin position="185"/>
        <end position="195"/>
    </location>
</feature>
<proteinExistence type="predicted"/>
<protein>
    <submittedName>
        <fullName evidence="2">Uncharacterized protein</fullName>
    </submittedName>
</protein>
<sequence length="303" mass="34009">MRPQTPEMSFTQPTAPSSPPETPTSPTFNIGRQRRHGIQSFAHISRTLDDTLRAHRDGYHFSHNRFSRLEDLSPRSSSPSSESSGSGCPPRSLSSARSASPEPSEQGRSSPPPNYTQKANFTVEEITESDIEDMNSDDEDIIRPYHYEDAESDHPRSWKAASELDPHVVSALRHLDCDDPDSDMDEHLAQIEAMRREKRRKRRSSGSVKRTHGESVGSGTDEDDMFAPQLDAGEAGSSARRLRRKTDRSSLIFDDPPPRIEEEEEPESCEELVEVHDDDTEGQGVDKNLPYYIQEMDVDSGVD</sequence>
<evidence type="ECO:0000256" key="1">
    <source>
        <dbReference type="SAM" id="MobiDB-lite"/>
    </source>
</evidence>
<evidence type="ECO:0000313" key="3">
    <source>
        <dbReference type="Proteomes" id="UP000256328"/>
    </source>
</evidence>
<feature type="compositionally biased region" description="Acidic residues" evidence="1">
    <location>
        <begin position="261"/>
        <end position="281"/>
    </location>
</feature>
<feature type="region of interest" description="Disordered" evidence="1">
    <location>
        <begin position="176"/>
        <end position="290"/>
    </location>
</feature>
<feature type="region of interest" description="Disordered" evidence="1">
    <location>
        <begin position="1"/>
        <end position="40"/>
    </location>
</feature>
<organism evidence="2 3">
    <name type="scientific">Coleophoma crateriformis</name>
    <dbReference type="NCBI Taxonomy" id="565419"/>
    <lineage>
        <taxon>Eukaryota</taxon>
        <taxon>Fungi</taxon>
        <taxon>Dikarya</taxon>
        <taxon>Ascomycota</taxon>
        <taxon>Pezizomycotina</taxon>
        <taxon>Leotiomycetes</taxon>
        <taxon>Helotiales</taxon>
        <taxon>Dermateaceae</taxon>
        <taxon>Coleophoma</taxon>
    </lineage>
</organism>
<evidence type="ECO:0000313" key="2">
    <source>
        <dbReference type="EMBL" id="RDW73732.1"/>
    </source>
</evidence>
<dbReference type="OrthoDB" id="4186058at2759"/>